<feature type="compositionally biased region" description="Basic and acidic residues" evidence="1">
    <location>
        <begin position="63"/>
        <end position="76"/>
    </location>
</feature>
<organism evidence="2 3">
    <name type="scientific">Botrytis elliptica</name>
    <dbReference type="NCBI Taxonomy" id="278938"/>
    <lineage>
        <taxon>Eukaryota</taxon>
        <taxon>Fungi</taxon>
        <taxon>Dikarya</taxon>
        <taxon>Ascomycota</taxon>
        <taxon>Pezizomycotina</taxon>
        <taxon>Leotiomycetes</taxon>
        <taxon>Helotiales</taxon>
        <taxon>Sclerotiniaceae</taxon>
        <taxon>Botrytis</taxon>
    </lineage>
</organism>
<dbReference type="AlphaFoldDB" id="A0A4Z1I4C5"/>
<feature type="compositionally biased region" description="Polar residues" evidence="1">
    <location>
        <begin position="77"/>
        <end position="90"/>
    </location>
</feature>
<evidence type="ECO:0000313" key="3">
    <source>
        <dbReference type="Proteomes" id="UP000297229"/>
    </source>
</evidence>
<evidence type="ECO:0000313" key="2">
    <source>
        <dbReference type="EMBL" id="TGO55534.1"/>
    </source>
</evidence>
<feature type="region of interest" description="Disordered" evidence="1">
    <location>
        <begin position="1"/>
        <end position="90"/>
    </location>
</feature>
<comment type="caution">
    <text evidence="2">The sequence shown here is derived from an EMBL/GenBank/DDBJ whole genome shotgun (WGS) entry which is preliminary data.</text>
</comment>
<sequence>MDRSVDPVTPTKMNKCMKPTNDSSNFESSPASLPERKKAHLETTSATSSQRFSSPPRSSPPIKQDDETRSHEEHDSTQSPVSVSSQISENGGMNINKVKALLIKDGGFKVRLFTLDLREPEAKDAPLVVLGIIALAALVDADDRDHAKLRMSRKSVKVTDYF</sequence>
<feature type="compositionally biased region" description="Polar residues" evidence="1">
    <location>
        <begin position="20"/>
        <end position="31"/>
    </location>
</feature>
<keyword evidence="3" id="KW-1185">Reference proteome</keyword>
<gene>
    <name evidence="2" type="ORF">BELL_1450g00010</name>
</gene>
<accession>A0A4Z1I4C5</accession>
<dbReference type="EMBL" id="PQXM01001448">
    <property type="protein sequence ID" value="TGO55534.1"/>
    <property type="molecule type" value="Genomic_DNA"/>
</dbReference>
<proteinExistence type="predicted"/>
<protein>
    <submittedName>
        <fullName evidence="2">Uncharacterized protein</fullName>
    </submittedName>
</protein>
<dbReference type="Proteomes" id="UP000297229">
    <property type="component" value="Unassembled WGS sequence"/>
</dbReference>
<name>A0A4Z1I4C5_9HELO</name>
<evidence type="ECO:0000256" key="1">
    <source>
        <dbReference type="SAM" id="MobiDB-lite"/>
    </source>
</evidence>
<reference evidence="2 3" key="1">
    <citation type="submission" date="2017-12" db="EMBL/GenBank/DDBJ databases">
        <title>Comparative genomics of Botrytis spp.</title>
        <authorList>
            <person name="Valero-Jimenez C.A."/>
            <person name="Tapia P."/>
            <person name="Veloso J."/>
            <person name="Silva-Moreno E."/>
            <person name="Staats M."/>
            <person name="Valdes J.H."/>
            <person name="Van Kan J.A.L."/>
        </authorList>
    </citation>
    <scope>NUCLEOTIDE SEQUENCE [LARGE SCALE GENOMIC DNA]</scope>
    <source>
        <strain evidence="2 3">Be9601</strain>
    </source>
</reference>